<name>A0ABQ5FCT4_9ASTR</name>
<dbReference type="Pfam" id="PF07714">
    <property type="entry name" value="PK_Tyr_Ser-Thr"/>
    <property type="match status" value="1"/>
</dbReference>
<keyword evidence="5" id="KW-0418">Kinase</keyword>
<reference evidence="11" key="1">
    <citation type="journal article" date="2022" name="Int. J. Mol. Sci.">
        <title>Draft Genome of Tanacetum Coccineum: Genomic Comparison of Closely Related Tanacetum-Family Plants.</title>
        <authorList>
            <person name="Yamashiro T."/>
            <person name="Shiraishi A."/>
            <person name="Nakayama K."/>
            <person name="Satake H."/>
        </authorList>
    </citation>
    <scope>NUCLEOTIDE SEQUENCE</scope>
</reference>
<dbReference type="PROSITE" id="PS50948">
    <property type="entry name" value="PAN"/>
    <property type="match status" value="1"/>
</dbReference>
<reference evidence="11" key="2">
    <citation type="submission" date="2022-01" db="EMBL/GenBank/DDBJ databases">
        <authorList>
            <person name="Yamashiro T."/>
            <person name="Shiraishi A."/>
            <person name="Satake H."/>
            <person name="Nakayama K."/>
        </authorList>
    </citation>
    <scope>NUCLEOTIDE SEQUENCE</scope>
</reference>
<sequence>MIDSIEKQYVLKWNNSVRYWTSGSWDDRNKIFDLVPEMRLNYIYNYSYVDNDNESYFTYSLYTPEIISRLIIDTSGQIKQLSWLNDTQQWNLFWAQPRQVCEVYAKCGTFATCNENTSFCNCLTAFEPRSLNDWGLSVFSGGCLRKRKLKCSVTEANRDFIITYVPISFLSSNPESETLLSDESECRSFCLAACGCYAYTFVSKQCRHWKDESLSNVSLMFVSSDSNSETFAINIKVSSSDIPTNASKNNTKVLVAGIVSGFFGLVFLCSIGVICYRRMKRQDHRMLSEEDRKDLDVPFFEFKRILSATDNFSLANKLGQGGFGPVYKGVLPDGSEIAVKRLSSQSGQGLKEFKNEVVLIAKLQHRNLVRLLGYSMKDHEMILLYDYFYVTEIMKSEILVLMALYEDRSLCMCLYWSLRFDIIMGIARGLLYLHQDSRLRIIQRDLKASNVLLDEDMNPKISDFGLAKIVKGRDTEANTTRVIGTYGYMAPEYALDGLFSVKSDVFSFGVVVLEIISGKRNTGYYQNQQAFSLVSYAWGLWKDKKPLDLLDPALAESCNLIEVIRCMIVGLLCIQEDPRDRPFMTDAVLMLGTDIESLPDPKEPAFVSRKRIHSSPSYVTESEIQQLTITEEEGR</sequence>
<dbReference type="Gene3D" id="1.10.510.10">
    <property type="entry name" value="Transferase(Phosphotransferase) domain 1"/>
    <property type="match status" value="1"/>
</dbReference>
<dbReference type="InterPro" id="IPR000719">
    <property type="entry name" value="Prot_kinase_dom"/>
</dbReference>
<dbReference type="Proteomes" id="UP001151760">
    <property type="component" value="Unassembled WGS sequence"/>
</dbReference>
<keyword evidence="12" id="KW-1185">Reference proteome</keyword>
<dbReference type="Gene3D" id="3.30.200.20">
    <property type="entry name" value="Phosphorylase Kinase, domain 1"/>
    <property type="match status" value="1"/>
</dbReference>
<evidence type="ECO:0000259" key="10">
    <source>
        <dbReference type="PROSITE" id="PS50948"/>
    </source>
</evidence>
<keyword evidence="8" id="KW-0812">Transmembrane</keyword>
<evidence type="ECO:0000256" key="2">
    <source>
        <dbReference type="ARBA" id="ARBA00022679"/>
    </source>
</evidence>
<evidence type="ECO:0000313" key="12">
    <source>
        <dbReference type="Proteomes" id="UP001151760"/>
    </source>
</evidence>
<evidence type="ECO:0000259" key="9">
    <source>
        <dbReference type="PROSITE" id="PS50011"/>
    </source>
</evidence>
<accession>A0ABQ5FCT4</accession>
<gene>
    <name evidence="11" type="ORF">Tco_1004506</name>
</gene>
<dbReference type="InterPro" id="IPR003609">
    <property type="entry name" value="Pan_app"/>
</dbReference>
<evidence type="ECO:0000256" key="5">
    <source>
        <dbReference type="ARBA" id="ARBA00022777"/>
    </source>
</evidence>
<keyword evidence="4" id="KW-0547">Nucleotide-binding</keyword>
<protein>
    <submittedName>
        <fullName evidence="11">G-type lectin S-receptor-like serine/threonine-protein kinase</fullName>
    </submittedName>
</protein>
<evidence type="ECO:0000313" key="11">
    <source>
        <dbReference type="EMBL" id="GJT60973.1"/>
    </source>
</evidence>
<dbReference type="InterPro" id="IPR011009">
    <property type="entry name" value="Kinase-like_dom_sf"/>
</dbReference>
<evidence type="ECO:0000256" key="3">
    <source>
        <dbReference type="ARBA" id="ARBA00022729"/>
    </source>
</evidence>
<feature type="domain" description="Apple" evidence="10">
    <location>
        <begin position="151"/>
        <end position="235"/>
    </location>
</feature>
<evidence type="ECO:0000256" key="1">
    <source>
        <dbReference type="ARBA" id="ARBA00022527"/>
    </source>
</evidence>
<proteinExistence type="predicted"/>
<dbReference type="SMART" id="SM00220">
    <property type="entry name" value="S_TKc"/>
    <property type="match status" value="1"/>
</dbReference>
<dbReference type="Pfam" id="PF00954">
    <property type="entry name" value="S_locus_glycop"/>
    <property type="match status" value="1"/>
</dbReference>
<keyword evidence="2" id="KW-0808">Transferase</keyword>
<comment type="caution">
    <text evidence="11">The sequence shown here is derived from an EMBL/GenBank/DDBJ whole genome shotgun (WGS) entry which is preliminary data.</text>
</comment>
<feature type="domain" description="Protein kinase" evidence="9">
    <location>
        <begin position="312"/>
        <end position="606"/>
    </location>
</feature>
<evidence type="ECO:0000256" key="4">
    <source>
        <dbReference type="ARBA" id="ARBA00022741"/>
    </source>
</evidence>
<dbReference type="PROSITE" id="PS50011">
    <property type="entry name" value="PROTEIN_KINASE_DOM"/>
    <property type="match status" value="1"/>
</dbReference>
<keyword evidence="8" id="KW-1133">Transmembrane helix</keyword>
<keyword evidence="8" id="KW-0472">Membrane</keyword>
<dbReference type="InterPro" id="IPR000858">
    <property type="entry name" value="S_locus_glycoprot_dom"/>
</dbReference>
<keyword evidence="3" id="KW-0732">Signal</keyword>
<keyword evidence="1" id="KW-0723">Serine/threonine-protein kinase</keyword>
<organism evidence="11 12">
    <name type="scientific">Tanacetum coccineum</name>
    <dbReference type="NCBI Taxonomy" id="301880"/>
    <lineage>
        <taxon>Eukaryota</taxon>
        <taxon>Viridiplantae</taxon>
        <taxon>Streptophyta</taxon>
        <taxon>Embryophyta</taxon>
        <taxon>Tracheophyta</taxon>
        <taxon>Spermatophyta</taxon>
        <taxon>Magnoliopsida</taxon>
        <taxon>eudicotyledons</taxon>
        <taxon>Gunneridae</taxon>
        <taxon>Pentapetalae</taxon>
        <taxon>asterids</taxon>
        <taxon>campanulids</taxon>
        <taxon>Asterales</taxon>
        <taxon>Asteraceae</taxon>
        <taxon>Asteroideae</taxon>
        <taxon>Anthemideae</taxon>
        <taxon>Anthemidinae</taxon>
        <taxon>Tanacetum</taxon>
    </lineage>
</organism>
<keyword evidence="6" id="KW-0067">ATP-binding</keyword>
<evidence type="ECO:0000256" key="7">
    <source>
        <dbReference type="ARBA" id="ARBA00023157"/>
    </source>
</evidence>
<dbReference type="InterPro" id="IPR001245">
    <property type="entry name" value="Ser-Thr/Tyr_kinase_cat_dom"/>
</dbReference>
<feature type="transmembrane region" description="Helical" evidence="8">
    <location>
        <begin position="253"/>
        <end position="276"/>
    </location>
</feature>
<dbReference type="PANTHER" id="PTHR27002:SF973">
    <property type="entry name" value="S-LOCUS GLYCOPROTEIN DOMAIN-CONTAINING PROTEIN-RELATED"/>
    <property type="match status" value="1"/>
</dbReference>
<dbReference type="SUPFAM" id="SSF56112">
    <property type="entry name" value="Protein kinase-like (PK-like)"/>
    <property type="match status" value="1"/>
</dbReference>
<evidence type="ECO:0000256" key="6">
    <source>
        <dbReference type="ARBA" id="ARBA00022840"/>
    </source>
</evidence>
<dbReference type="EMBL" id="BQNB010017248">
    <property type="protein sequence ID" value="GJT60973.1"/>
    <property type="molecule type" value="Genomic_DNA"/>
</dbReference>
<dbReference type="CDD" id="cd14066">
    <property type="entry name" value="STKc_IRAK"/>
    <property type="match status" value="1"/>
</dbReference>
<dbReference type="PANTHER" id="PTHR27002">
    <property type="entry name" value="RECEPTOR-LIKE SERINE/THREONINE-PROTEIN KINASE SD1-8"/>
    <property type="match status" value="1"/>
</dbReference>
<evidence type="ECO:0000256" key="8">
    <source>
        <dbReference type="SAM" id="Phobius"/>
    </source>
</evidence>
<keyword evidence="7" id="KW-1015">Disulfide bond</keyword>